<proteinExistence type="predicted"/>
<dbReference type="AlphaFoldDB" id="A0A562T2W4"/>
<organism evidence="3 4">
    <name type="scientific">Chitinophaga japonensis</name>
    <name type="common">Flexibacter japonensis</name>
    <dbReference type="NCBI Taxonomy" id="104662"/>
    <lineage>
        <taxon>Bacteria</taxon>
        <taxon>Pseudomonadati</taxon>
        <taxon>Bacteroidota</taxon>
        <taxon>Chitinophagia</taxon>
        <taxon>Chitinophagales</taxon>
        <taxon>Chitinophagaceae</taxon>
        <taxon>Chitinophaga</taxon>
    </lineage>
</organism>
<feature type="chain" id="PRO_5022091319" evidence="1">
    <location>
        <begin position="18"/>
        <end position="449"/>
    </location>
</feature>
<gene>
    <name evidence="3" type="ORF">LX66_2039</name>
</gene>
<dbReference type="PANTHER" id="PTHR19328">
    <property type="entry name" value="HEDGEHOG-INTERACTING PROTEIN"/>
    <property type="match status" value="1"/>
</dbReference>
<dbReference type="Pfam" id="PF23500">
    <property type="entry name" value="DUF7133"/>
    <property type="match status" value="1"/>
</dbReference>
<dbReference type="PANTHER" id="PTHR19328:SF55">
    <property type="entry name" value="BLR6566 PROTEIN"/>
    <property type="match status" value="1"/>
</dbReference>
<keyword evidence="1" id="KW-0732">Signal</keyword>
<feature type="signal peptide" evidence="1">
    <location>
        <begin position="1"/>
        <end position="17"/>
    </location>
</feature>
<evidence type="ECO:0000256" key="1">
    <source>
        <dbReference type="SAM" id="SignalP"/>
    </source>
</evidence>
<evidence type="ECO:0000259" key="2">
    <source>
        <dbReference type="Pfam" id="PF23500"/>
    </source>
</evidence>
<dbReference type="InterPro" id="IPR011042">
    <property type="entry name" value="6-blade_b-propeller_TolB-like"/>
</dbReference>
<name>A0A562T2W4_CHIJA</name>
<feature type="domain" description="DUF7133" evidence="2">
    <location>
        <begin position="100"/>
        <end position="434"/>
    </location>
</feature>
<dbReference type="OrthoDB" id="9811395at2"/>
<evidence type="ECO:0000313" key="4">
    <source>
        <dbReference type="Proteomes" id="UP000316778"/>
    </source>
</evidence>
<dbReference type="Proteomes" id="UP000316778">
    <property type="component" value="Unassembled WGS sequence"/>
</dbReference>
<keyword evidence="4" id="KW-1185">Reference proteome</keyword>
<dbReference type="EMBL" id="VLLG01000003">
    <property type="protein sequence ID" value="TWI87965.1"/>
    <property type="molecule type" value="Genomic_DNA"/>
</dbReference>
<dbReference type="InterPro" id="IPR055557">
    <property type="entry name" value="DUF7133"/>
</dbReference>
<dbReference type="SUPFAM" id="SSF50952">
    <property type="entry name" value="Soluble quinoprotein glucose dehydrogenase"/>
    <property type="match status" value="1"/>
</dbReference>
<accession>A0A562T2W4</accession>
<dbReference type="InterPro" id="IPR011041">
    <property type="entry name" value="Quinoprot_gluc/sorb_DH_b-prop"/>
</dbReference>
<dbReference type="Gene3D" id="2.120.10.30">
    <property type="entry name" value="TolB, C-terminal domain"/>
    <property type="match status" value="1"/>
</dbReference>
<evidence type="ECO:0000313" key="3">
    <source>
        <dbReference type="EMBL" id="TWI87965.1"/>
    </source>
</evidence>
<dbReference type="PROSITE" id="PS51257">
    <property type="entry name" value="PROKAR_LIPOPROTEIN"/>
    <property type="match status" value="1"/>
</dbReference>
<reference evidence="3 4" key="1">
    <citation type="journal article" date="2013" name="Stand. Genomic Sci.">
        <title>Genomic Encyclopedia of Type Strains, Phase I: The one thousand microbial genomes (KMG-I) project.</title>
        <authorList>
            <person name="Kyrpides N.C."/>
            <person name="Woyke T."/>
            <person name="Eisen J.A."/>
            <person name="Garrity G."/>
            <person name="Lilburn T.G."/>
            <person name="Beck B.J."/>
            <person name="Whitman W.B."/>
            <person name="Hugenholtz P."/>
            <person name="Klenk H.P."/>
        </authorList>
    </citation>
    <scope>NUCLEOTIDE SEQUENCE [LARGE SCALE GENOMIC DNA]</scope>
    <source>
        <strain evidence="3 4">DSM 13484</strain>
    </source>
</reference>
<dbReference type="RefSeq" id="WP_145712639.1">
    <property type="nucleotide sequence ID" value="NZ_BAAAFY010000001.1"/>
</dbReference>
<sequence>MKHLLTLLGTGSLLAVAACNNASRNNAADSTVVADRGDTTGNIVDTTDLPAPYATKSVKNYSEVLGWPADKKPVPPAGFTVTKFSDSLINPRWIYIAPNGDVLVAEANTRMGPIERVKSIATGKEQSGYETSSADRITLFRDTTKDGVPDLRTIFMDDLDQPFGMLILDDKFYVANTGELLVFPYQQGQTSISGKGKKILDLPKGGYNNHWTRNIIASADGSKIYIAVGSASNAAEHGMKEEVRRANILEINPDGSGERVYASGLRNPVGMDWAPGTNVLWTVVNERDELGDHLVPDYLTHVEPGGFYGWPYSYFGGHIDPQVKVTPRPDLVSQALVPDVPLPSHTASLGLTFYDGSTFPDRYRSGAFIGQRGSWNSSVLAGYKVVFVPFSNGQPAGPPENFLTGFIADSADARVYGRPVGVAVAADGALLVADDAGNTVWRVSHTSNN</sequence>
<comment type="caution">
    <text evidence="3">The sequence shown here is derived from an EMBL/GenBank/DDBJ whole genome shotgun (WGS) entry which is preliminary data.</text>
</comment>
<protein>
    <submittedName>
        <fullName evidence="3">Glucose/arabinose dehydrogenase</fullName>
    </submittedName>
</protein>